<dbReference type="PANTHER" id="PTHR23406:SF32">
    <property type="entry name" value="NADP-DEPENDENT MALIC ENZYME"/>
    <property type="match status" value="1"/>
</dbReference>
<dbReference type="Proteomes" id="UP001479436">
    <property type="component" value="Unassembled WGS sequence"/>
</dbReference>
<evidence type="ECO:0000259" key="3">
    <source>
        <dbReference type="Pfam" id="PF00390"/>
    </source>
</evidence>
<evidence type="ECO:0000256" key="2">
    <source>
        <dbReference type="ARBA" id="ARBA00023002"/>
    </source>
</evidence>
<protein>
    <recommendedName>
        <fullName evidence="3">Malic enzyme N-terminal domain-containing protein</fullName>
    </recommendedName>
</protein>
<dbReference type="InterPro" id="IPR012301">
    <property type="entry name" value="Malic_N_dom"/>
</dbReference>
<accession>A0ABR2VM39</accession>
<evidence type="ECO:0000313" key="5">
    <source>
        <dbReference type="Proteomes" id="UP001479436"/>
    </source>
</evidence>
<gene>
    <name evidence="4" type="ORF">K7432_016267</name>
</gene>
<sequence>MLAIRNIVAMQLRRPTFWRPMSTNIRSSFTAKGTATPLVERDQLQLRGIIPSSVETMDKQAIRAFEQLRNKTSALEKYIFLAWLRNTNSNLFYKMVLDSPEELMPLIYTPTVGAACE</sequence>
<feature type="non-terminal residue" evidence="4">
    <location>
        <position position="117"/>
    </location>
</feature>
<comment type="cofactor">
    <cofactor evidence="1">
        <name>Mg(2+)</name>
        <dbReference type="ChEBI" id="CHEBI:18420"/>
    </cofactor>
</comment>
<keyword evidence="5" id="KW-1185">Reference proteome</keyword>
<dbReference type="PANTHER" id="PTHR23406">
    <property type="entry name" value="MALIC ENZYME-RELATED"/>
    <property type="match status" value="1"/>
</dbReference>
<dbReference type="InterPro" id="IPR046346">
    <property type="entry name" value="Aminoacid_DH-like_N_sf"/>
</dbReference>
<feature type="domain" description="Malic enzyme N-terminal" evidence="3">
    <location>
        <begin position="86"/>
        <end position="117"/>
    </location>
</feature>
<evidence type="ECO:0000313" key="4">
    <source>
        <dbReference type="EMBL" id="KAK9679440.1"/>
    </source>
</evidence>
<name>A0ABR2VM39_9FUNG</name>
<dbReference type="Gene3D" id="1.20.1370.30">
    <property type="match status" value="1"/>
</dbReference>
<keyword evidence="2" id="KW-0560">Oxidoreductase</keyword>
<reference evidence="4 5" key="1">
    <citation type="submission" date="2023-04" db="EMBL/GenBank/DDBJ databases">
        <title>Genome of Basidiobolus ranarum AG-B5.</title>
        <authorList>
            <person name="Stajich J.E."/>
            <person name="Carter-House D."/>
            <person name="Gryganskyi A."/>
        </authorList>
    </citation>
    <scope>NUCLEOTIDE SEQUENCE [LARGE SCALE GENOMIC DNA]</scope>
    <source>
        <strain evidence="4 5">AG-B5</strain>
    </source>
</reference>
<dbReference type="SUPFAM" id="SSF53223">
    <property type="entry name" value="Aminoacid dehydrogenase-like, N-terminal domain"/>
    <property type="match status" value="1"/>
</dbReference>
<dbReference type="EMBL" id="JASJQH010009460">
    <property type="protein sequence ID" value="KAK9679440.1"/>
    <property type="molecule type" value="Genomic_DNA"/>
</dbReference>
<comment type="caution">
    <text evidence="4">The sequence shown here is derived from an EMBL/GenBank/DDBJ whole genome shotgun (WGS) entry which is preliminary data.</text>
</comment>
<evidence type="ECO:0000256" key="1">
    <source>
        <dbReference type="ARBA" id="ARBA00001946"/>
    </source>
</evidence>
<organism evidence="4 5">
    <name type="scientific">Basidiobolus ranarum</name>
    <dbReference type="NCBI Taxonomy" id="34480"/>
    <lineage>
        <taxon>Eukaryota</taxon>
        <taxon>Fungi</taxon>
        <taxon>Fungi incertae sedis</taxon>
        <taxon>Zoopagomycota</taxon>
        <taxon>Entomophthoromycotina</taxon>
        <taxon>Basidiobolomycetes</taxon>
        <taxon>Basidiobolales</taxon>
        <taxon>Basidiobolaceae</taxon>
        <taxon>Basidiobolus</taxon>
    </lineage>
</organism>
<proteinExistence type="predicted"/>
<dbReference type="Pfam" id="PF00390">
    <property type="entry name" value="malic"/>
    <property type="match status" value="1"/>
</dbReference>